<dbReference type="InterPro" id="IPR032816">
    <property type="entry name" value="VTT_dom"/>
</dbReference>
<keyword evidence="6 7" id="KW-0472">Membrane</keyword>
<dbReference type="RefSeq" id="WP_345357943.1">
    <property type="nucleotide sequence ID" value="NZ_BAABII010000003.1"/>
</dbReference>
<dbReference type="Proteomes" id="UP001564626">
    <property type="component" value="Unassembled WGS sequence"/>
</dbReference>
<evidence type="ECO:0000259" key="8">
    <source>
        <dbReference type="Pfam" id="PF09335"/>
    </source>
</evidence>
<feature type="transmembrane region" description="Helical" evidence="7">
    <location>
        <begin position="162"/>
        <end position="184"/>
    </location>
</feature>
<proteinExistence type="inferred from homology"/>
<organism evidence="9 10">
    <name type="scientific">Saccharopolyspora cebuensis</name>
    <dbReference type="NCBI Taxonomy" id="418759"/>
    <lineage>
        <taxon>Bacteria</taxon>
        <taxon>Bacillati</taxon>
        <taxon>Actinomycetota</taxon>
        <taxon>Actinomycetes</taxon>
        <taxon>Pseudonocardiales</taxon>
        <taxon>Pseudonocardiaceae</taxon>
        <taxon>Saccharopolyspora</taxon>
    </lineage>
</organism>
<feature type="transmembrane region" description="Helical" evidence="7">
    <location>
        <begin position="76"/>
        <end position="98"/>
    </location>
</feature>
<evidence type="ECO:0000256" key="6">
    <source>
        <dbReference type="ARBA" id="ARBA00023136"/>
    </source>
</evidence>
<accession>A0ABV4CIX2</accession>
<dbReference type="PANTHER" id="PTHR30353:SF15">
    <property type="entry name" value="INNER MEMBRANE PROTEIN YABI"/>
    <property type="match status" value="1"/>
</dbReference>
<dbReference type="InterPro" id="IPR032818">
    <property type="entry name" value="DedA-like"/>
</dbReference>
<feature type="domain" description="VTT" evidence="8">
    <location>
        <begin position="59"/>
        <end position="180"/>
    </location>
</feature>
<keyword evidence="5 7" id="KW-1133">Transmembrane helix</keyword>
<dbReference type="EMBL" id="JBGEHV010000010">
    <property type="protein sequence ID" value="MEY8039354.1"/>
    <property type="molecule type" value="Genomic_DNA"/>
</dbReference>
<evidence type="ECO:0000313" key="9">
    <source>
        <dbReference type="EMBL" id="MEY8039354.1"/>
    </source>
</evidence>
<comment type="caution">
    <text evidence="9">The sequence shown here is derived from an EMBL/GenBank/DDBJ whole genome shotgun (WGS) entry which is preliminary data.</text>
</comment>
<comment type="subcellular location">
    <subcellularLocation>
        <location evidence="1 7">Cell membrane</location>
        <topology evidence="1 7">Multi-pass membrane protein</topology>
    </subcellularLocation>
</comment>
<evidence type="ECO:0000256" key="7">
    <source>
        <dbReference type="RuleBase" id="RU367016"/>
    </source>
</evidence>
<evidence type="ECO:0000256" key="2">
    <source>
        <dbReference type="ARBA" id="ARBA00010792"/>
    </source>
</evidence>
<dbReference type="Pfam" id="PF09335">
    <property type="entry name" value="VTT_dom"/>
    <property type="match status" value="1"/>
</dbReference>
<evidence type="ECO:0000313" key="10">
    <source>
        <dbReference type="Proteomes" id="UP001564626"/>
    </source>
</evidence>
<gene>
    <name evidence="9" type="ORF">AB8O55_08090</name>
</gene>
<evidence type="ECO:0000256" key="4">
    <source>
        <dbReference type="ARBA" id="ARBA00022692"/>
    </source>
</evidence>
<keyword evidence="4 7" id="KW-0812">Transmembrane</keyword>
<dbReference type="PANTHER" id="PTHR30353">
    <property type="entry name" value="INNER MEMBRANE PROTEIN DEDA-RELATED"/>
    <property type="match status" value="1"/>
</dbReference>
<feature type="transmembrane region" description="Helical" evidence="7">
    <location>
        <begin position="136"/>
        <end position="155"/>
    </location>
</feature>
<evidence type="ECO:0000256" key="5">
    <source>
        <dbReference type="ARBA" id="ARBA00022989"/>
    </source>
</evidence>
<feature type="transmembrane region" description="Helical" evidence="7">
    <location>
        <begin position="40"/>
        <end position="69"/>
    </location>
</feature>
<evidence type="ECO:0000256" key="1">
    <source>
        <dbReference type="ARBA" id="ARBA00004651"/>
    </source>
</evidence>
<protein>
    <submittedName>
        <fullName evidence="9">DedA family protein</fullName>
    </submittedName>
</protein>
<feature type="transmembrane region" description="Helical" evidence="7">
    <location>
        <begin position="190"/>
        <end position="213"/>
    </location>
</feature>
<sequence>MSRSAAATTVGRVVEWIGRLDAFLTDLVASAAALDPWACAAALCAVIALEASLFVGLVVPGEAVLLLGAIALGPRWALLVVAAAALGSLLGQVGGYWLGRGLGPGLRGSRVGRAIGAARWETAEAVVRDTGGRALITLRFVAVVHSLVPAVIGSLRMPFARFLVPAVIGSLLWASVHTTASLLLGQAAEAIGYGWAAAVVTGAGVVAAGVLLVRALRRQRAARRTPVG</sequence>
<evidence type="ECO:0000256" key="3">
    <source>
        <dbReference type="ARBA" id="ARBA00022475"/>
    </source>
</evidence>
<reference evidence="9 10" key="1">
    <citation type="submission" date="2024-08" db="EMBL/GenBank/DDBJ databases">
        <title>Genome mining of Saccharopolyspora cebuensis PGLac3 from Nigerian medicinal plant.</title>
        <authorList>
            <person name="Ezeobiora C.E."/>
            <person name="Igbokwe N.H."/>
            <person name="Amin D.H."/>
            <person name="Mendie U.E."/>
        </authorList>
    </citation>
    <scope>NUCLEOTIDE SEQUENCE [LARGE SCALE GENOMIC DNA]</scope>
    <source>
        <strain evidence="9 10">PGLac3</strain>
    </source>
</reference>
<keyword evidence="3 7" id="KW-1003">Cell membrane</keyword>
<name>A0ABV4CIX2_9PSEU</name>
<keyword evidence="10" id="KW-1185">Reference proteome</keyword>
<comment type="similarity">
    <text evidence="2 7">Belongs to the DedA family.</text>
</comment>